<dbReference type="PROSITE" id="PS51253">
    <property type="entry name" value="HTH_CENPB"/>
    <property type="match status" value="1"/>
</dbReference>
<dbReference type="InterPro" id="IPR009057">
    <property type="entry name" value="Homeodomain-like_sf"/>
</dbReference>
<dbReference type="KEGG" id="psoj:PHYSODRAFT_468741"/>
<feature type="domain" description="HTH CENPB-type" evidence="3">
    <location>
        <begin position="1"/>
        <end position="55"/>
    </location>
</feature>
<dbReference type="Gene3D" id="1.10.10.60">
    <property type="entry name" value="Homeodomain-like"/>
    <property type="match status" value="1"/>
</dbReference>
<gene>
    <name evidence="4" type="ORF">PHYSODRAFT_468741</name>
</gene>
<dbReference type="AlphaFoldDB" id="G4YIE8"/>
<reference evidence="4 5" key="1">
    <citation type="journal article" date="2006" name="Science">
        <title>Phytophthora genome sequences uncover evolutionary origins and mechanisms of pathogenesis.</title>
        <authorList>
            <person name="Tyler B.M."/>
            <person name="Tripathy S."/>
            <person name="Zhang X."/>
            <person name="Dehal P."/>
            <person name="Jiang R.H."/>
            <person name="Aerts A."/>
            <person name="Arredondo F.D."/>
            <person name="Baxter L."/>
            <person name="Bensasson D."/>
            <person name="Beynon J.L."/>
            <person name="Chapman J."/>
            <person name="Damasceno C.M."/>
            <person name="Dorrance A.E."/>
            <person name="Dou D."/>
            <person name="Dickerman A.W."/>
            <person name="Dubchak I.L."/>
            <person name="Garbelotto M."/>
            <person name="Gijzen M."/>
            <person name="Gordon S.G."/>
            <person name="Govers F."/>
            <person name="Grunwald N.J."/>
            <person name="Huang W."/>
            <person name="Ivors K.L."/>
            <person name="Jones R.W."/>
            <person name="Kamoun S."/>
            <person name="Krampis K."/>
            <person name="Lamour K.H."/>
            <person name="Lee M.K."/>
            <person name="McDonald W.H."/>
            <person name="Medina M."/>
            <person name="Meijer H.J."/>
            <person name="Nordberg E.K."/>
            <person name="Maclean D.J."/>
            <person name="Ospina-Giraldo M.D."/>
            <person name="Morris P.F."/>
            <person name="Phuntumart V."/>
            <person name="Putnam N.H."/>
            <person name="Rash S."/>
            <person name="Rose J.K."/>
            <person name="Sakihama Y."/>
            <person name="Salamov A.A."/>
            <person name="Savidor A."/>
            <person name="Scheuring C.F."/>
            <person name="Smith B.M."/>
            <person name="Sobral B.W."/>
            <person name="Terry A."/>
            <person name="Torto-Alalibo T.A."/>
            <person name="Win J."/>
            <person name="Xu Z."/>
            <person name="Zhang H."/>
            <person name="Grigoriev I.V."/>
            <person name="Rokhsar D.S."/>
            <person name="Boore J.L."/>
        </authorList>
    </citation>
    <scope>NUCLEOTIDE SEQUENCE [LARGE SCALE GENOMIC DNA]</scope>
    <source>
        <strain evidence="4 5">P6497</strain>
    </source>
</reference>
<dbReference type="Proteomes" id="UP000002640">
    <property type="component" value="Unassembled WGS sequence"/>
</dbReference>
<dbReference type="GO" id="GO:0003677">
    <property type="term" value="F:DNA binding"/>
    <property type="evidence" value="ECO:0007669"/>
    <property type="project" value="UniProtKB-KW"/>
</dbReference>
<keyword evidence="5" id="KW-1185">Reference proteome</keyword>
<proteinExistence type="predicted"/>
<sequence length="122" mass="14355">KKGLRVEDKYIQLQARNISRTLCDELAAGNQYQDFKASSGWLENFKNRYILVSRRQTTTRTLPDDAKAQCLEFIQKAQELIQEHKIEPSNIINMDQVPRYFSEECKRPDPKHQPTDTNHFTK</sequence>
<feature type="region of interest" description="Disordered" evidence="2">
    <location>
        <begin position="102"/>
        <end position="122"/>
    </location>
</feature>
<dbReference type="RefSeq" id="XP_009515026.1">
    <property type="nucleotide sequence ID" value="XM_009516731.1"/>
</dbReference>
<feature type="non-terminal residue" evidence="4">
    <location>
        <position position="1"/>
    </location>
</feature>
<dbReference type="InterPro" id="IPR006600">
    <property type="entry name" value="HTH_CenpB_DNA-bd_dom"/>
</dbReference>
<accession>G4YIE8</accession>
<dbReference type="SUPFAM" id="SSF46689">
    <property type="entry name" value="Homeodomain-like"/>
    <property type="match status" value="1"/>
</dbReference>
<evidence type="ECO:0000313" key="4">
    <source>
        <dbReference type="EMBL" id="EGZ27751.1"/>
    </source>
</evidence>
<dbReference type="InParanoid" id="G4YIE8"/>
<dbReference type="Pfam" id="PF03221">
    <property type="entry name" value="HTH_Tnp_Tc5"/>
    <property type="match status" value="1"/>
</dbReference>
<evidence type="ECO:0000256" key="1">
    <source>
        <dbReference type="ARBA" id="ARBA00023125"/>
    </source>
</evidence>
<keyword evidence="1" id="KW-0238">DNA-binding</keyword>
<feature type="compositionally biased region" description="Basic and acidic residues" evidence="2">
    <location>
        <begin position="102"/>
        <end position="114"/>
    </location>
</feature>
<dbReference type="GeneID" id="20653725"/>
<protein>
    <recommendedName>
        <fullName evidence="3">HTH CENPB-type domain-containing protein</fullName>
    </recommendedName>
</protein>
<evidence type="ECO:0000256" key="2">
    <source>
        <dbReference type="SAM" id="MobiDB-lite"/>
    </source>
</evidence>
<dbReference type="EMBL" id="JH159151">
    <property type="protein sequence ID" value="EGZ27751.1"/>
    <property type="molecule type" value="Genomic_DNA"/>
</dbReference>
<organism evidence="4 5">
    <name type="scientific">Phytophthora sojae (strain P6497)</name>
    <name type="common">Soybean stem and root rot agent</name>
    <name type="synonym">Phytophthora megasperma f. sp. glycines</name>
    <dbReference type="NCBI Taxonomy" id="1094619"/>
    <lineage>
        <taxon>Eukaryota</taxon>
        <taxon>Sar</taxon>
        <taxon>Stramenopiles</taxon>
        <taxon>Oomycota</taxon>
        <taxon>Peronosporomycetes</taxon>
        <taxon>Peronosporales</taxon>
        <taxon>Peronosporaceae</taxon>
        <taxon>Phytophthora</taxon>
    </lineage>
</organism>
<evidence type="ECO:0000259" key="3">
    <source>
        <dbReference type="PROSITE" id="PS51253"/>
    </source>
</evidence>
<name>G4YIE8_PHYSP</name>
<evidence type="ECO:0000313" key="5">
    <source>
        <dbReference type="Proteomes" id="UP000002640"/>
    </source>
</evidence>